<dbReference type="InterPro" id="IPR010723">
    <property type="entry name" value="HemN_C"/>
</dbReference>
<evidence type="ECO:0000256" key="6">
    <source>
        <dbReference type="ARBA" id="ARBA00022723"/>
    </source>
</evidence>
<name>A0ABU1JW66_9PROT</name>
<feature type="domain" description="Radical SAM core" evidence="11">
    <location>
        <begin position="6"/>
        <end position="241"/>
    </location>
</feature>
<dbReference type="SFLD" id="SFLDG01065">
    <property type="entry name" value="anaerobic_coproporphyrinogen-I"/>
    <property type="match status" value="1"/>
</dbReference>
<keyword evidence="12" id="KW-0560">Oxidoreductase</keyword>
<comment type="similarity">
    <text evidence="2">Belongs to the anaerobic coproporphyrinogen-III oxidase family. HemW subfamily.</text>
</comment>
<evidence type="ECO:0000313" key="12">
    <source>
        <dbReference type="EMBL" id="MDR6292542.1"/>
    </source>
</evidence>
<dbReference type="PANTHER" id="PTHR13932">
    <property type="entry name" value="COPROPORPHYRINIGEN III OXIDASE"/>
    <property type="match status" value="1"/>
</dbReference>
<dbReference type="InterPro" id="IPR007197">
    <property type="entry name" value="rSAM"/>
</dbReference>
<keyword evidence="10" id="KW-0963">Cytoplasm</keyword>
<dbReference type="InterPro" id="IPR004559">
    <property type="entry name" value="HemW-like"/>
</dbReference>
<dbReference type="Pfam" id="PF06969">
    <property type="entry name" value="HemN_C"/>
    <property type="match status" value="1"/>
</dbReference>
<reference evidence="12 13" key="1">
    <citation type="submission" date="2023-07" db="EMBL/GenBank/DDBJ databases">
        <title>Sorghum-associated microbial communities from plants grown in Nebraska, USA.</title>
        <authorList>
            <person name="Schachtman D."/>
        </authorList>
    </citation>
    <scope>NUCLEOTIDE SEQUENCE [LARGE SCALE GENOMIC DNA]</scope>
    <source>
        <strain evidence="12 13">584</strain>
    </source>
</reference>
<dbReference type="InterPro" id="IPR013785">
    <property type="entry name" value="Aldolase_TIM"/>
</dbReference>
<dbReference type="PROSITE" id="PS51918">
    <property type="entry name" value="RADICAL_SAM"/>
    <property type="match status" value="1"/>
</dbReference>
<keyword evidence="13" id="KW-1185">Reference proteome</keyword>
<evidence type="ECO:0000259" key="11">
    <source>
        <dbReference type="PROSITE" id="PS51918"/>
    </source>
</evidence>
<dbReference type="SFLD" id="SFLDF00288">
    <property type="entry name" value="HemN-like__clustered_with_nucl"/>
    <property type="match status" value="1"/>
</dbReference>
<dbReference type="SFLD" id="SFLDF00562">
    <property type="entry name" value="HemN-like__clustered_with_heat"/>
    <property type="match status" value="1"/>
</dbReference>
<organism evidence="12 13">
    <name type="scientific">Inquilinus ginsengisoli</name>
    <dbReference type="NCBI Taxonomy" id="363840"/>
    <lineage>
        <taxon>Bacteria</taxon>
        <taxon>Pseudomonadati</taxon>
        <taxon>Pseudomonadota</taxon>
        <taxon>Alphaproteobacteria</taxon>
        <taxon>Rhodospirillales</taxon>
        <taxon>Rhodospirillaceae</taxon>
        <taxon>Inquilinus</taxon>
    </lineage>
</organism>
<keyword evidence="8 10" id="KW-0411">Iron-sulfur</keyword>
<proteinExistence type="inferred from homology"/>
<evidence type="ECO:0000256" key="10">
    <source>
        <dbReference type="RuleBase" id="RU364116"/>
    </source>
</evidence>
<dbReference type="Gene3D" id="3.20.20.70">
    <property type="entry name" value="Aldolase class I"/>
    <property type="match status" value="1"/>
</dbReference>
<keyword evidence="5 10" id="KW-0949">S-adenosyl-L-methionine</keyword>
<evidence type="ECO:0000256" key="1">
    <source>
        <dbReference type="ARBA" id="ARBA00001966"/>
    </source>
</evidence>
<evidence type="ECO:0000256" key="2">
    <source>
        <dbReference type="ARBA" id="ARBA00006100"/>
    </source>
</evidence>
<dbReference type="NCBIfam" id="TIGR00539">
    <property type="entry name" value="hemN_rel"/>
    <property type="match status" value="1"/>
</dbReference>
<evidence type="ECO:0000313" key="13">
    <source>
        <dbReference type="Proteomes" id="UP001262410"/>
    </source>
</evidence>
<dbReference type="PANTHER" id="PTHR13932:SF5">
    <property type="entry name" value="RADICAL S-ADENOSYL METHIONINE DOMAIN-CONTAINING PROTEIN 1, MITOCHONDRIAL"/>
    <property type="match status" value="1"/>
</dbReference>
<comment type="function">
    <text evidence="10">Probably acts as a heme chaperone, transferring heme to an unknown acceptor. Binds one molecule of heme per monomer, possibly covalently. Binds 1 [4Fe-4S] cluster. The cluster is coordinated with 3 cysteines and an exchangeable S-adenosyl-L-methionine.</text>
</comment>
<evidence type="ECO:0000256" key="3">
    <source>
        <dbReference type="ARBA" id="ARBA00017228"/>
    </source>
</evidence>
<evidence type="ECO:0000256" key="8">
    <source>
        <dbReference type="ARBA" id="ARBA00023014"/>
    </source>
</evidence>
<evidence type="ECO:0000256" key="4">
    <source>
        <dbReference type="ARBA" id="ARBA00022617"/>
    </source>
</evidence>
<keyword evidence="4 10" id="KW-0349">Heme</keyword>
<dbReference type="Pfam" id="PF04055">
    <property type="entry name" value="Radical_SAM"/>
    <property type="match status" value="1"/>
</dbReference>
<accession>A0ABU1JW66</accession>
<evidence type="ECO:0000256" key="7">
    <source>
        <dbReference type="ARBA" id="ARBA00023004"/>
    </source>
</evidence>
<evidence type="ECO:0000256" key="9">
    <source>
        <dbReference type="ARBA" id="ARBA00023186"/>
    </source>
</evidence>
<dbReference type="Proteomes" id="UP001262410">
    <property type="component" value="Unassembled WGS sequence"/>
</dbReference>
<dbReference type="SMART" id="SM00729">
    <property type="entry name" value="Elp3"/>
    <property type="match status" value="1"/>
</dbReference>
<sequence length="390" mass="42865">MTAEDRSTAPGFALYVHWPFCKSKCPYCDFNSHVREQVEHDRWRRALVAELDHFADLTPGRTLTSIFFGGGTPSLMQPATVAAVIDRAAERWGLAPGIEITLEANPTSVESGLFAGFRGAGVNRVSLGVQALDEPSLRFLGRNHSADEALAAVGLAARHFDRFSFDLIYARPGQTVAGWTAELRRALDHAVGHISAYQLTIEQGTRFHTLYSRGELVLPDEDTQAALYEATAEVLDTAGLPGYEISNHARPGEESRHNLTYWRYGDYVGIGPGAHGRLTLNDGKWGTRTHRAPEVWLERVEAAGHAEHGREAVPPEARRDEMLMMGLRLAEGVAKSRIADEMGRPFAEAIDRRNLDRLIGHGFLVEDEARLTATPAGRQRLDAVLAALLG</sequence>
<keyword evidence="7 10" id="KW-0408">Iron</keyword>
<dbReference type="CDD" id="cd01335">
    <property type="entry name" value="Radical_SAM"/>
    <property type="match status" value="1"/>
</dbReference>
<keyword evidence="6 10" id="KW-0479">Metal-binding</keyword>
<comment type="cofactor">
    <cofactor evidence="1">
        <name>[4Fe-4S] cluster</name>
        <dbReference type="ChEBI" id="CHEBI:49883"/>
    </cofactor>
</comment>
<dbReference type="EMBL" id="JAVDPW010000009">
    <property type="protein sequence ID" value="MDR6292542.1"/>
    <property type="molecule type" value="Genomic_DNA"/>
</dbReference>
<dbReference type="InterPro" id="IPR034505">
    <property type="entry name" value="Coproporphyrinogen-III_oxidase"/>
</dbReference>
<evidence type="ECO:0000256" key="5">
    <source>
        <dbReference type="ARBA" id="ARBA00022691"/>
    </source>
</evidence>
<comment type="caution">
    <text evidence="12">The sequence shown here is derived from an EMBL/GenBank/DDBJ whole genome shotgun (WGS) entry which is preliminary data.</text>
</comment>
<dbReference type="RefSeq" id="WP_309798736.1">
    <property type="nucleotide sequence ID" value="NZ_JAVDPW010000009.1"/>
</dbReference>
<dbReference type="InterPro" id="IPR058240">
    <property type="entry name" value="rSAM_sf"/>
</dbReference>
<dbReference type="SFLD" id="SFLDS00029">
    <property type="entry name" value="Radical_SAM"/>
    <property type="match status" value="1"/>
</dbReference>
<dbReference type="GO" id="GO:0051989">
    <property type="term" value="F:coproporphyrinogen dehydrogenase activity"/>
    <property type="evidence" value="ECO:0007669"/>
    <property type="project" value="UniProtKB-EC"/>
</dbReference>
<dbReference type="InterPro" id="IPR006638">
    <property type="entry name" value="Elp3/MiaA/NifB-like_rSAM"/>
</dbReference>
<protein>
    <recommendedName>
        <fullName evidence="3 10">Heme chaperone HemW</fullName>
    </recommendedName>
</protein>
<comment type="subcellular location">
    <subcellularLocation>
        <location evidence="10">Cytoplasm</location>
    </subcellularLocation>
</comment>
<keyword evidence="9 10" id="KW-0143">Chaperone</keyword>
<keyword evidence="10" id="KW-0004">4Fe-4S</keyword>
<dbReference type="SUPFAM" id="SSF102114">
    <property type="entry name" value="Radical SAM enzymes"/>
    <property type="match status" value="1"/>
</dbReference>
<gene>
    <name evidence="12" type="ORF">E9232_005082</name>
</gene>